<reference evidence="10" key="2">
    <citation type="submission" date="2019-10" db="EMBL/GenBank/DDBJ databases">
        <authorList>
            <person name="Koenen E."/>
            <person name="Ojeda Alayon D."/>
            <person name="Steeves R."/>
            <person name="Migliore J."/>
            <person name="Bakker F.T."/>
            <person name="Wieringa J."/>
            <person name="Kidner C."/>
            <person name="Hardy O."/>
            <person name="Pennington T."/>
            <person name="Bruneau A."/>
            <person name="Hughes C."/>
        </authorList>
    </citation>
    <scope>NUCLEOTIDE SEQUENCE</scope>
</reference>
<keyword evidence="7" id="KW-0443">Lipid metabolism</keyword>
<organism evidence="10">
    <name type="scientific">Colvillea racemosa</name>
    <dbReference type="NCBI Taxonomy" id="191917"/>
    <lineage>
        <taxon>Eukaryota</taxon>
        <taxon>Viridiplantae</taxon>
        <taxon>Streptophyta</taxon>
        <taxon>Embryophyta</taxon>
        <taxon>Tracheophyta</taxon>
        <taxon>Spermatophyta</taxon>
        <taxon>Magnoliopsida</taxon>
        <taxon>eudicotyledons</taxon>
        <taxon>Gunneridae</taxon>
        <taxon>Pentapetalae</taxon>
        <taxon>rosids</taxon>
        <taxon>fabids</taxon>
        <taxon>Fabales</taxon>
        <taxon>Fabaceae</taxon>
        <taxon>Caesalpinioideae</taxon>
        <taxon>Peltophorum clade</taxon>
        <taxon>Colvillea</taxon>
    </lineage>
</organism>
<keyword evidence="10" id="KW-0150">Chloroplast</keyword>
<dbReference type="InterPro" id="IPR034733">
    <property type="entry name" value="AcCoA_carboxyl_beta"/>
</dbReference>
<dbReference type="PANTHER" id="PTHR42995:SF5">
    <property type="entry name" value="ACETYL-COENZYME A CARBOXYLASE CARBOXYL TRANSFERASE SUBUNIT BETA, CHLOROPLASTIC"/>
    <property type="match status" value="1"/>
</dbReference>
<evidence type="ECO:0000313" key="10">
    <source>
        <dbReference type="EMBL" id="QGL08520.1"/>
    </source>
</evidence>
<comment type="similarity">
    <text evidence="7">Belongs to the AccD/PCCB family.</text>
</comment>
<dbReference type="PANTHER" id="PTHR42995">
    <property type="entry name" value="ACETYL-COENZYME A CARBOXYLASE CARBOXYL TRANSFERASE SUBUNIT BETA, CHLOROPLASTIC"/>
    <property type="match status" value="1"/>
</dbReference>
<dbReference type="GO" id="GO:0016743">
    <property type="term" value="F:carboxyl- or carbamoyltransferase activity"/>
    <property type="evidence" value="ECO:0007669"/>
    <property type="project" value="UniProtKB-UniRule"/>
</dbReference>
<feature type="zinc finger region" description="C4-type" evidence="7">
    <location>
        <begin position="236"/>
        <end position="258"/>
    </location>
</feature>
<feature type="binding site" evidence="7">
    <location>
        <position position="258"/>
    </location>
    <ligand>
        <name>Zn(2+)</name>
        <dbReference type="ChEBI" id="CHEBI:29105"/>
    </ligand>
</feature>
<evidence type="ECO:0000259" key="9">
    <source>
        <dbReference type="PROSITE" id="PS50980"/>
    </source>
</evidence>
<dbReference type="InterPro" id="IPR029045">
    <property type="entry name" value="ClpP/crotonase-like_dom_sf"/>
</dbReference>
<gene>
    <name evidence="7 10" type="primary">accD</name>
</gene>
<dbReference type="AlphaFoldDB" id="A0A649X528"/>
<keyword evidence="10" id="KW-0934">Plastid</keyword>
<geneLocation type="plastid" evidence="10"/>
<reference evidence="10" key="1">
    <citation type="journal article" date="2019" name="New Phytol.">
        <title>Large-scale genomic sequence data resolve the deepest divergences in the legume phylogeny and support a near-simultaneous evolutionary origin of all six subfamilies.</title>
        <authorList>
            <person name="Koenen E.J.M."/>
            <person name="Ojeda D.I."/>
            <person name="Steeves R."/>
            <person name="Migliore J."/>
            <person name="Bakker F.T."/>
            <person name="Wieringa J.J."/>
            <person name="Kidner C."/>
            <person name="Hardy O.J."/>
            <person name="Pennington R.T."/>
            <person name="Bruneau A."/>
            <person name="Hughes C.E."/>
        </authorList>
    </citation>
    <scope>NUCLEOTIDE SEQUENCE</scope>
</reference>
<keyword evidence="7" id="KW-0275">Fatty acid biosynthesis</keyword>
<evidence type="ECO:0000256" key="6">
    <source>
        <dbReference type="ARBA" id="ARBA00022840"/>
    </source>
</evidence>
<sequence length="496" mass="56444">MEKWWFNSMLFNRELEYRCGLSKSMDSFGPIENTSVSEDPIITDMDKNIQSWSDSDNSSYSNVDSLVGVGNIRNFISDDTFLVRDSNRDSYSIYFDIENQIFEIDNDHSFLSELESFFYSYKNSSYLNNVSKSEDPDYDHYMYDTKYSWNNHINNCIDSYLRSQICIDSYILGDSDKYNDSYIYSYICGKGRKSSESESSSIITRTNDRSDSDLTRRDSSNDLDETKKYRHLWIQCENCYGLNYKKFLKSQMNICEHCGYHLKMSSSDRIELLIDPGTWNPMDEDMVPVDPIEFHSEEEPYKDRIDSYQRKTGLTEAVQTGTGQLNGIPVAIGVMDFQFMGGSMGSVVGEKITRLIEYAANQFLPLVLVCASGGARMQEGSLSLMQMAKISSALHDYQANKKLFYVSILTSPTTGGVTASFGMLGDIIIAEPNAYIAFAGKRVIEQTLNKTVPEGSQAAEYLFHKGLFDSIVPRNPLKGVLSELFQLHAFFPLTQN</sequence>
<comment type="catalytic activity">
    <reaction evidence="7">
        <text>N(6)-carboxybiotinyl-L-lysyl-[protein] + acetyl-CoA = N(6)-biotinyl-L-lysyl-[protein] + malonyl-CoA</text>
        <dbReference type="Rhea" id="RHEA:54728"/>
        <dbReference type="Rhea" id="RHEA-COMP:10505"/>
        <dbReference type="Rhea" id="RHEA-COMP:10506"/>
        <dbReference type="ChEBI" id="CHEBI:57288"/>
        <dbReference type="ChEBI" id="CHEBI:57384"/>
        <dbReference type="ChEBI" id="CHEBI:83144"/>
        <dbReference type="ChEBI" id="CHEBI:83145"/>
        <dbReference type="EC" id="2.1.3.15"/>
    </reaction>
</comment>
<evidence type="ECO:0000256" key="8">
    <source>
        <dbReference type="SAM" id="MobiDB-lite"/>
    </source>
</evidence>
<keyword evidence="2 7" id="KW-0808">Transferase</keyword>
<name>A0A649X528_9FABA</name>
<feature type="binding site" evidence="7">
    <location>
        <position position="236"/>
    </location>
    <ligand>
        <name>Zn(2+)</name>
        <dbReference type="ChEBI" id="CHEBI:29105"/>
    </ligand>
</feature>
<dbReference type="SUPFAM" id="SSF52096">
    <property type="entry name" value="ClpP/crotonase"/>
    <property type="match status" value="1"/>
</dbReference>
<evidence type="ECO:0000256" key="7">
    <source>
        <dbReference type="HAMAP-Rule" id="MF_01395"/>
    </source>
</evidence>
<dbReference type="InterPro" id="IPR011762">
    <property type="entry name" value="COA_CT_N"/>
</dbReference>
<keyword evidence="5 7" id="KW-0862">Zinc</keyword>
<dbReference type="PRINTS" id="PR01070">
    <property type="entry name" value="ACCCTRFRASEB"/>
</dbReference>
<evidence type="ECO:0000256" key="4">
    <source>
        <dbReference type="ARBA" id="ARBA00022771"/>
    </source>
</evidence>
<dbReference type="GO" id="GO:0008270">
    <property type="term" value="F:zinc ion binding"/>
    <property type="evidence" value="ECO:0007669"/>
    <property type="project" value="UniProtKB-UniRule"/>
</dbReference>
<feature type="binding site" evidence="7">
    <location>
        <position position="255"/>
    </location>
    <ligand>
        <name>Zn(2+)</name>
        <dbReference type="ChEBI" id="CHEBI:29105"/>
    </ligand>
</feature>
<dbReference type="UniPathway" id="UPA00655">
    <property type="reaction ID" value="UER00711"/>
</dbReference>
<dbReference type="HAMAP" id="MF_01395">
    <property type="entry name" value="AcetylCoA_CT_beta"/>
    <property type="match status" value="1"/>
</dbReference>
<evidence type="ECO:0000256" key="3">
    <source>
        <dbReference type="ARBA" id="ARBA00022741"/>
    </source>
</evidence>
<dbReference type="RefSeq" id="YP_009715408.1">
    <property type="nucleotide sequence ID" value="NC_045295.1"/>
</dbReference>
<comment type="subunit">
    <text evidence="1">Acetyl-CoA carboxylase is a heterohexamer composed of biotin carboxyl carrier protein, biotin carboxylase and 2 subunits each of ACCase subunit alpha and ACCase plastid-coded subunit beta (accD).</text>
</comment>
<dbReference type="GO" id="GO:0005524">
    <property type="term" value="F:ATP binding"/>
    <property type="evidence" value="ECO:0007669"/>
    <property type="project" value="UniProtKB-KW"/>
</dbReference>
<dbReference type="EMBL" id="MN551236">
    <property type="protein sequence ID" value="QGL08520.1"/>
    <property type="molecule type" value="Genomic_DNA"/>
</dbReference>
<comment type="pathway">
    <text evidence="7">Lipid metabolism; malonyl-CoA biosynthesis; malonyl-CoA from acetyl-CoA: step 1/1.</text>
</comment>
<dbReference type="GO" id="GO:0003989">
    <property type="term" value="F:acetyl-CoA carboxylase activity"/>
    <property type="evidence" value="ECO:0007669"/>
    <property type="project" value="InterPro"/>
</dbReference>
<feature type="domain" description="CoA carboxyltransferase N-terminal" evidence="9">
    <location>
        <begin position="232"/>
        <end position="496"/>
    </location>
</feature>
<keyword evidence="4 7" id="KW-0863">Zinc-finger</keyword>
<accession>A0A649X528</accession>
<dbReference type="GO" id="GO:2001295">
    <property type="term" value="P:malonyl-CoA biosynthetic process"/>
    <property type="evidence" value="ECO:0007669"/>
    <property type="project" value="UniProtKB-UniRule"/>
</dbReference>
<dbReference type="Gene3D" id="3.90.226.10">
    <property type="entry name" value="2-enoyl-CoA Hydratase, Chain A, domain 1"/>
    <property type="match status" value="1"/>
</dbReference>
<dbReference type="InterPro" id="IPR000438">
    <property type="entry name" value="Acetyl_CoA_COase_Trfase_b_su"/>
</dbReference>
<comment type="subunit">
    <text evidence="7">Acetyl-CoA carboxylase is a heterohexamer composed of biotin carboxyl carrier protein (AccB), biotin carboxylase (AccC) and two subunits each of ACCase subunit alpha (AccA) and ACCase subunit beta (AccD).</text>
</comment>
<feature type="compositionally biased region" description="Basic and acidic residues" evidence="8">
    <location>
        <begin position="206"/>
        <end position="221"/>
    </location>
</feature>
<dbReference type="EC" id="2.1.3.15" evidence="7"/>
<evidence type="ECO:0000256" key="2">
    <source>
        <dbReference type="ARBA" id="ARBA00022679"/>
    </source>
</evidence>
<comment type="cofactor">
    <cofactor evidence="7">
        <name>Zn(2+)</name>
        <dbReference type="ChEBI" id="CHEBI:29105"/>
    </cofactor>
    <text evidence="7">Binds 1 zinc ion per subunit.</text>
</comment>
<protein>
    <recommendedName>
        <fullName evidence="7">Acetyl-coenzyme A carboxylase carboxyl transferase subunit beta</fullName>
        <shortName evidence="7">ACCase subunit beta</shortName>
        <shortName evidence="7">Acetyl-CoA carboxylase carboxyltransferase subunit beta</shortName>
        <ecNumber evidence="7">2.1.3.15</ecNumber>
    </recommendedName>
</protein>
<keyword evidence="6 7" id="KW-0067">ATP-binding</keyword>
<evidence type="ECO:0000256" key="5">
    <source>
        <dbReference type="ARBA" id="ARBA00022833"/>
    </source>
</evidence>
<dbReference type="GO" id="GO:0009317">
    <property type="term" value="C:acetyl-CoA carboxylase complex"/>
    <property type="evidence" value="ECO:0007669"/>
    <property type="project" value="InterPro"/>
</dbReference>
<dbReference type="PROSITE" id="PS50980">
    <property type="entry name" value="COA_CT_NTER"/>
    <property type="match status" value="1"/>
</dbReference>
<comment type="function">
    <text evidence="7">Component of the acetyl coenzyme A carboxylase (ACC) complex. Biotin carboxylase (BC) catalyzes the carboxylation of biotin on its carrier protein (BCCP) and then the CO(2) group is transferred by the transcarboxylase to acetyl-CoA to form malonyl-CoA.</text>
</comment>
<evidence type="ECO:0000256" key="1">
    <source>
        <dbReference type="ARBA" id="ARBA00011842"/>
    </source>
</evidence>
<keyword evidence="7" id="KW-0276">Fatty acid metabolism</keyword>
<keyword evidence="3 7" id="KW-0547">Nucleotide-binding</keyword>
<dbReference type="GO" id="GO:0009507">
    <property type="term" value="C:chloroplast"/>
    <property type="evidence" value="ECO:0007669"/>
    <property type="project" value="TreeGrafter"/>
</dbReference>
<dbReference type="GO" id="GO:0006633">
    <property type="term" value="P:fatty acid biosynthetic process"/>
    <property type="evidence" value="ECO:0007669"/>
    <property type="project" value="UniProtKB-KW"/>
</dbReference>
<feature type="binding site" evidence="7">
    <location>
        <position position="239"/>
    </location>
    <ligand>
        <name>Zn(2+)</name>
        <dbReference type="ChEBI" id="CHEBI:29105"/>
    </ligand>
</feature>
<dbReference type="Pfam" id="PF01039">
    <property type="entry name" value="Carboxyl_trans"/>
    <property type="match status" value="1"/>
</dbReference>
<keyword evidence="7" id="KW-0479">Metal-binding</keyword>
<dbReference type="NCBIfam" id="TIGR00515">
    <property type="entry name" value="accD"/>
    <property type="match status" value="1"/>
</dbReference>
<keyword evidence="7" id="KW-0444">Lipid biosynthesis</keyword>
<dbReference type="EMBL" id="MN709804">
    <property type="protein sequence ID" value="QIS96125.1"/>
    <property type="molecule type" value="Genomic_DNA"/>
</dbReference>
<reference evidence="11" key="3">
    <citation type="journal article" date="2020" name="Syst. Biol.">
        <title>Exploration of Plastid Phylogenomic Conflict Yields New Insights into the Deep Relationships of Leguminosae.</title>
        <authorList>
            <person name="Zhang R."/>
            <person name="Wang Y.H."/>
            <person name="Jin J.J."/>
            <person name="Stull G.W."/>
            <person name="Bruneau A."/>
            <person name="Cardoso D."/>
            <person name="de Queiroz L.P."/>
            <person name="Moore M.J."/>
            <person name="Zhang S.D."/>
            <person name="Chen S.Y."/>
            <person name="Wang J."/>
            <person name="Li D.Z."/>
            <person name="Yi T.S."/>
        </authorList>
    </citation>
    <scope>NUCLEOTIDE SEQUENCE</scope>
    <source>
        <tissue evidence="11">Fresh</tissue>
    </source>
</reference>
<evidence type="ECO:0000313" key="11">
    <source>
        <dbReference type="EMBL" id="QIS96125.1"/>
    </source>
</evidence>
<proteinExistence type="inferred from homology"/>
<dbReference type="GeneID" id="42895035"/>
<feature type="region of interest" description="Disordered" evidence="8">
    <location>
        <begin position="192"/>
        <end position="221"/>
    </location>
</feature>